<evidence type="ECO:0000259" key="8">
    <source>
        <dbReference type="PROSITE" id="PS51371"/>
    </source>
</evidence>
<comment type="similarity">
    <text evidence="1 4">Belongs to the SIS family. GutQ/KpsF subfamily.</text>
</comment>
<sequence length="354" mass="36540">MSGRKLPLAGEQCYGLAMTAAPSTKVDTSVTETRSPAIASALSTLETEAAGLAALIAAVGNGLGEAFEAAVATILGAKGRVIVTGMGKSGHVARKIAATLASTGTPAHYVHPAEASHGDLGMVAPEDVIIGLSWSGETAELRDIVDYALRFDVPLIAITSNRESALARAARVVLALPLSPEACPLGLAPTTSTLMQLAMGDALAVALLESRGFTAKDFRTFHPGGKLGANLKFVRDVMRAGEALPLARSGALMGEVLVEMSAKGLGCVAVLDGDGRLAGIVTDGDLRRHMANDLPSRPVDAIMSRSPKTIRPDQMVSEALRLLNTAKITALMVVEDGRPVGAIHIHDLLHVGVA</sequence>
<evidence type="ECO:0000256" key="7">
    <source>
        <dbReference type="PROSITE-ProRule" id="PRU00703"/>
    </source>
</evidence>
<dbReference type="CDD" id="cd04604">
    <property type="entry name" value="CBS_pair_SIS_assoc"/>
    <property type="match status" value="1"/>
</dbReference>
<feature type="binding site" evidence="5">
    <location>
        <position position="111"/>
    </location>
    <ligand>
        <name>Zn(2+)</name>
        <dbReference type="ChEBI" id="CHEBI:29105"/>
    </ligand>
</feature>
<dbReference type="FunFam" id="3.40.50.10490:FF:000011">
    <property type="entry name" value="Arabinose 5-phosphate isomerase"/>
    <property type="match status" value="1"/>
</dbReference>
<evidence type="ECO:0000256" key="5">
    <source>
        <dbReference type="PIRSR" id="PIRSR004692-2"/>
    </source>
</evidence>
<dbReference type="PANTHER" id="PTHR42745:SF1">
    <property type="entry name" value="ARABINOSE 5-PHOSPHATE ISOMERASE KDSD"/>
    <property type="match status" value="1"/>
</dbReference>
<reference evidence="10 11" key="3">
    <citation type="journal article" date="2008" name="BMC Genomics">
        <title>The genome of the versatile nitrogen fixer Azorhizobium caulinodans ORS571.</title>
        <authorList>
            <person name="Lee KB."/>
            <person name="Backer P.D."/>
            <person name="Aono T."/>
            <person name="Liu CT."/>
            <person name="Suzuki S."/>
            <person name="Suzuki T."/>
            <person name="Kaneko T."/>
            <person name="Yamada M."/>
            <person name="Tabata S."/>
            <person name="Kupfer D.M."/>
            <person name="Najar F.Z."/>
            <person name="Wiley G.B."/>
            <person name="Roe B."/>
            <person name="Binnewies T.T."/>
            <person name="Ussery D.W."/>
            <person name="D'Haeze W."/>
            <person name="Herder J.D."/>
            <person name="Gevers D."/>
            <person name="Vereecke D."/>
            <person name="Holsters M."/>
            <person name="Oyaizu H."/>
        </authorList>
    </citation>
    <scope>NUCLEOTIDE SEQUENCE [LARGE SCALE GENOMIC DNA]</scope>
    <source>
        <strain evidence="11">ATCC 43989 / DSM 5975 / JCM 20966 / LMG 6465 / NBRC 14845 / NCIMB 13405 / ORS 571</strain>
    </source>
</reference>
<dbReference type="PROSITE" id="PS51371">
    <property type="entry name" value="CBS"/>
    <property type="match status" value="2"/>
</dbReference>
<keyword evidence="5" id="KW-0479">Metal-binding</keyword>
<dbReference type="InterPro" id="IPR004800">
    <property type="entry name" value="KdsD/KpsF-type"/>
</dbReference>
<evidence type="ECO:0000259" key="9">
    <source>
        <dbReference type="PROSITE" id="PS51464"/>
    </source>
</evidence>
<dbReference type="NCBIfam" id="TIGR00393">
    <property type="entry name" value="kpsF"/>
    <property type="match status" value="1"/>
</dbReference>
<reference evidence="10 11" key="1">
    <citation type="journal article" date="2007" name="Appl. Environ. Microbiol.">
        <title>Rhizobial factors required for stem nodule maturation and maintenance in Sesbania rostrata-Azorhizobium caulinodans ORS571 symbiosis.</title>
        <authorList>
            <person name="Suzuki S."/>
            <person name="Aono T."/>
            <person name="Lee KB."/>
            <person name="Suzuki T."/>
            <person name="Liu CT."/>
            <person name="Miwa H."/>
            <person name="Wakao S."/>
            <person name="Iki T."/>
            <person name="Oyaizu H."/>
        </authorList>
    </citation>
    <scope>NUCLEOTIDE SEQUENCE [LARGE SCALE GENOMIC DNA]</scope>
    <source>
        <strain evidence="11">ATCC 43989 / DSM 5975 / JCM 20966 / LMG 6465 / NBRC 14845 / NCIMB 13405 / ORS 571</strain>
    </source>
</reference>
<dbReference type="Gene3D" id="3.10.580.10">
    <property type="entry name" value="CBS-domain"/>
    <property type="match status" value="1"/>
</dbReference>
<dbReference type="Pfam" id="PF00571">
    <property type="entry name" value="CBS"/>
    <property type="match status" value="2"/>
</dbReference>
<dbReference type="eggNOG" id="COG0517">
    <property type="taxonomic scope" value="Bacteria"/>
</dbReference>
<keyword evidence="3 7" id="KW-0129">CBS domain</keyword>
<name>A8IPW3_AZOC5</name>
<feature type="site" description="Catalytically relevant" evidence="6">
    <location>
        <position position="140"/>
    </location>
</feature>
<dbReference type="InterPro" id="IPR001347">
    <property type="entry name" value="SIS_dom"/>
</dbReference>
<dbReference type="PIRSF" id="PIRSF004692">
    <property type="entry name" value="KdsD_KpsF"/>
    <property type="match status" value="1"/>
</dbReference>
<dbReference type="Pfam" id="PF01380">
    <property type="entry name" value="SIS"/>
    <property type="match status" value="1"/>
</dbReference>
<dbReference type="InterPro" id="IPR000644">
    <property type="entry name" value="CBS_dom"/>
</dbReference>
<dbReference type="InterPro" id="IPR046348">
    <property type="entry name" value="SIS_dom_sf"/>
</dbReference>
<dbReference type="GO" id="GO:1901135">
    <property type="term" value="P:carbohydrate derivative metabolic process"/>
    <property type="evidence" value="ECO:0007669"/>
    <property type="project" value="InterPro"/>
</dbReference>
<keyword evidence="11" id="KW-1185">Reference proteome</keyword>
<dbReference type="InterPro" id="IPR046342">
    <property type="entry name" value="CBS_dom_sf"/>
</dbReference>
<evidence type="ECO:0000256" key="6">
    <source>
        <dbReference type="PIRSR" id="PIRSR004692-3"/>
    </source>
</evidence>
<dbReference type="SMART" id="SM00116">
    <property type="entry name" value="CBS"/>
    <property type="match status" value="2"/>
</dbReference>
<evidence type="ECO:0000256" key="4">
    <source>
        <dbReference type="PIRNR" id="PIRNR004692"/>
    </source>
</evidence>
<dbReference type="HOGENOM" id="CLU_040681_13_1_5"/>
<dbReference type="InterPro" id="IPR035474">
    <property type="entry name" value="SIS_Kpsf"/>
</dbReference>
<organism evidence="10 11">
    <name type="scientific">Azorhizobium caulinodans (strain ATCC 43989 / DSM 5975 / JCM 20966 / LMG 6465 / NBRC 14845 / NCIMB 13405 / ORS 571)</name>
    <dbReference type="NCBI Taxonomy" id="438753"/>
    <lineage>
        <taxon>Bacteria</taxon>
        <taxon>Pseudomonadati</taxon>
        <taxon>Pseudomonadota</taxon>
        <taxon>Alphaproteobacteria</taxon>
        <taxon>Hyphomicrobiales</taxon>
        <taxon>Xanthobacteraceae</taxon>
        <taxon>Azorhizobium</taxon>
    </lineage>
</organism>
<keyword evidence="10" id="KW-0413">Isomerase</keyword>
<dbReference type="PROSITE" id="PS51464">
    <property type="entry name" value="SIS"/>
    <property type="match status" value="1"/>
</dbReference>
<protein>
    <submittedName>
        <fullName evidence="10">Sugar isomerase</fullName>
    </submittedName>
</protein>
<feature type="site" description="Catalytically relevant" evidence="6">
    <location>
        <position position="181"/>
    </location>
</feature>
<dbReference type="GO" id="GO:0005975">
    <property type="term" value="P:carbohydrate metabolic process"/>
    <property type="evidence" value="ECO:0007669"/>
    <property type="project" value="InterPro"/>
</dbReference>
<proteinExistence type="inferred from homology"/>
<dbReference type="EMBL" id="AP009384">
    <property type="protein sequence ID" value="BAF86704.1"/>
    <property type="molecule type" value="Genomic_DNA"/>
</dbReference>
<accession>A8IPW3</accession>
<feature type="domain" description="CBS" evidence="8">
    <location>
        <begin position="303"/>
        <end position="354"/>
    </location>
</feature>
<dbReference type="STRING" id="438753.AZC_0706"/>
<dbReference type="KEGG" id="azc:AZC_0706"/>
<dbReference type="GO" id="GO:0046872">
    <property type="term" value="F:metal ion binding"/>
    <property type="evidence" value="ECO:0007669"/>
    <property type="project" value="UniProtKB-KW"/>
</dbReference>
<feature type="site" description="Catalytically relevant" evidence="6">
    <location>
        <position position="88"/>
    </location>
</feature>
<keyword evidence="2" id="KW-0677">Repeat</keyword>
<dbReference type="eggNOG" id="COG0794">
    <property type="taxonomic scope" value="Bacteria"/>
</dbReference>
<dbReference type="AlphaFoldDB" id="A8IPW3"/>
<reference evidence="10 11" key="4">
    <citation type="journal article" date="2009" name="Appl. Environ. Microbiol.">
        <title>Comparative genome-wide transcriptional profiling of Azorhizobium caulinodans ORS571 grown under free-living and symbiotic conditions.</title>
        <authorList>
            <person name="Tsukada S."/>
            <person name="Aono T."/>
            <person name="Akiba N."/>
            <person name="Lee KB."/>
            <person name="Liu CT."/>
            <person name="Toyazaki H."/>
            <person name="Oyaizu H."/>
        </authorList>
    </citation>
    <scope>NUCLEOTIDE SEQUENCE [LARGE SCALE GENOMIC DNA]</scope>
    <source>
        <strain evidence="11">ATCC 43989 / DSM 5975 / JCM 20966 / LMG 6465 / NBRC 14845 / NCIMB 13405 / ORS 571</strain>
    </source>
</reference>
<keyword evidence="5" id="KW-0862">Zinc</keyword>
<dbReference type="SUPFAM" id="SSF53697">
    <property type="entry name" value="SIS domain"/>
    <property type="match status" value="1"/>
</dbReference>
<dbReference type="InterPro" id="IPR050986">
    <property type="entry name" value="GutQ/KpsF_isomerases"/>
</dbReference>
<evidence type="ECO:0000256" key="2">
    <source>
        <dbReference type="ARBA" id="ARBA00022737"/>
    </source>
</evidence>
<reference evidence="10 11" key="5">
    <citation type="journal article" date="2010" name="Appl. Environ. Microbiol.">
        <title>phrR-like gene praR of Azorhizobium caulinodans ORS571 is essential for symbiosis with Sesbania rostrata and is involved in expression of reb genes.</title>
        <authorList>
            <person name="Akiba N."/>
            <person name="Aono T."/>
            <person name="Toyazaki H."/>
            <person name="Sato S."/>
            <person name="Oyaizu H."/>
        </authorList>
    </citation>
    <scope>NUCLEOTIDE SEQUENCE [LARGE SCALE GENOMIC DNA]</scope>
    <source>
        <strain evidence="11">ATCC 43989 / DSM 5975 / JCM 20966 / LMG 6465 / NBRC 14845 / NCIMB 13405 / ORS 571</strain>
    </source>
</reference>
<evidence type="ECO:0000313" key="10">
    <source>
        <dbReference type="EMBL" id="BAF86704.1"/>
    </source>
</evidence>
<dbReference type="GO" id="GO:0019146">
    <property type="term" value="F:arabinose-5-phosphate isomerase activity"/>
    <property type="evidence" value="ECO:0007669"/>
    <property type="project" value="UniProtKB-ARBA"/>
</dbReference>
<reference evidence="11" key="2">
    <citation type="submission" date="2007-04" db="EMBL/GenBank/DDBJ databases">
        <title>Complete genome sequence of the nitrogen-fixing bacterium Azorhizobium caulinodans ORS571.</title>
        <authorList>
            <person name="Lee K.B."/>
            <person name="Backer P.D."/>
            <person name="Aono T."/>
            <person name="Liu C.T."/>
            <person name="Suzuki S."/>
            <person name="Suzuki T."/>
            <person name="Kaneko T."/>
            <person name="Yamada M."/>
            <person name="Tabata S."/>
            <person name="Kupfer D.M."/>
            <person name="Najar F.Z."/>
            <person name="Wiley G.B."/>
            <person name="Roe B."/>
            <person name="Binnewies T."/>
            <person name="Ussery D."/>
            <person name="Vereecke D."/>
            <person name="Gevers D."/>
            <person name="Holsters M."/>
            <person name="Oyaizu H."/>
        </authorList>
    </citation>
    <scope>NUCLEOTIDE SEQUENCE [LARGE SCALE GENOMIC DNA]</scope>
    <source>
        <strain evidence="11">ATCC 43989 / DSM 5975 / JCM 20966 / LMG 6465 / NBRC 14845 / NCIMB 13405 / ORS 571</strain>
    </source>
</reference>
<dbReference type="GO" id="GO:0097367">
    <property type="term" value="F:carbohydrate derivative binding"/>
    <property type="evidence" value="ECO:0007669"/>
    <property type="project" value="InterPro"/>
</dbReference>
<dbReference type="PANTHER" id="PTHR42745">
    <property type="match status" value="1"/>
</dbReference>
<dbReference type="CDD" id="cd05014">
    <property type="entry name" value="SIS_Kpsf"/>
    <property type="match status" value="1"/>
</dbReference>
<feature type="site" description="Catalytically relevant" evidence="6">
    <location>
        <position position="222"/>
    </location>
</feature>
<evidence type="ECO:0000313" key="11">
    <source>
        <dbReference type="Proteomes" id="UP000000270"/>
    </source>
</evidence>
<reference evidence="10 11" key="6">
    <citation type="journal article" date="2011" name="Appl. Environ. Microbiol.">
        <title>Involvement of the azorhizobial chromosome partition gene (parA) in the onset of bacteroid differentiation during Sesbania rostrata stem nodule development.</title>
        <authorList>
            <person name="Liu CT."/>
            <person name="Lee KB."/>
            <person name="Wang YS."/>
            <person name="Peng MH."/>
            <person name="Lee KT."/>
            <person name="Suzuki S."/>
            <person name="Suzuki T."/>
            <person name="Oyaizu H."/>
        </authorList>
    </citation>
    <scope>NUCLEOTIDE SEQUENCE [LARGE SCALE GENOMIC DNA]</scope>
    <source>
        <strain evidence="11">ATCC 43989 / DSM 5975 / JCM 20966 / LMG 6465 / NBRC 14845 / NCIMB 13405 / ORS 571</strain>
    </source>
</reference>
<feature type="domain" description="CBS" evidence="8">
    <location>
        <begin position="238"/>
        <end position="296"/>
    </location>
</feature>
<evidence type="ECO:0000256" key="1">
    <source>
        <dbReference type="ARBA" id="ARBA00008165"/>
    </source>
</evidence>
<feature type="domain" description="SIS" evidence="9">
    <location>
        <begin position="71"/>
        <end position="213"/>
    </location>
</feature>
<gene>
    <name evidence="10" type="ordered locus">AZC_0706</name>
</gene>
<evidence type="ECO:0000256" key="3">
    <source>
        <dbReference type="ARBA" id="ARBA00023122"/>
    </source>
</evidence>
<dbReference type="Gene3D" id="3.40.50.10490">
    <property type="entry name" value="Glucose-6-phosphate isomerase like protein, domain 1"/>
    <property type="match status" value="1"/>
</dbReference>
<dbReference type="Proteomes" id="UP000000270">
    <property type="component" value="Chromosome"/>
</dbReference>